<proteinExistence type="predicted"/>
<feature type="chain" id="PRO_5035264784" evidence="2">
    <location>
        <begin position="29"/>
        <end position="256"/>
    </location>
</feature>
<comment type="caution">
    <text evidence="3">The sequence shown here is derived from an EMBL/GenBank/DDBJ whole genome shotgun (WGS) entry which is preliminary data.</text>
</comment>
<dbReference type="RefSeq" id="WP_193916465.1">
    <property type="nucleotide sequence ID" value="NZ_JADEWL010000004.1"/>
</dbReference>
<sequence length="256" mass="28802">MRLICLSVKLSLVLGFCSTILIGNQSFAQANKQVKFKLPSPPPGKPVGGRTRGGGRRGPCPEVPTNLTALIPFTQKTLNLGQTTYVKENVWGLTNSLRPTFHFYVPFSNQYSFPTEFLLQDEESKQLVYQSVVKLPSQAGIISVSLPETVKPLKEDRNYRLFFNIYCETQKPIPSLRVEGVVRRVNLSDEVTKKINQATPIKQVELYAAAGMWFDALNTLAKLRQQQPQNKELVENWQILLESIGLKDIAEQPLVK</sequence>
<dbReference type="EMBL" id="JADEWL010000004">
    <property type="protein sequence ID" value="MBE9211470.1"/>
    <property type="molecule type" value="Genomic_DNA"/>
</dbReference>
<feature type="signal peptide" evidence="2">
    <location>
        <begin position="1"/>
        <end position="28"/>
    </location>
</feature>
<name>A0A8J7EZC9_9CYAN</name>
<organism evidence="3 4">
    <name type="scientific">Plectonema cf. radiosum LEGE 06105</name>
    <dbReference type="NCBI Taxonomy" id="945769"/>
    <lineage>
        <taxon>Bacteria</taxon>
        <taxon>Bacillati</taxon>
        <taxon>Cyanobacteriota</taxon>
        <taxon>Cyanophyceae</taxon>
        <taxon>Oscillatoriophycideae</taxon>
        <taxon>Oscillatoriales</taxon>
        <taxon>Microcoleaceae</taxon>
        <taxon>Plectonema</taxon>
    </lineage>
</organism>
<dbReference type="Pfam" id="PF06051">
    <property type="entry name" value="DUF928"/>
    <property type="match status" value="1"/>
</dbReference>
<evidence type="ECO:0000313" key="4">
    <source>
        <dbReference type="Proteomes" id="UP000620559"/>
    </source>
</evidence>
<evidence type="ECO:0000256" key="2">
    <source>
        <dbReference type="SAM" id="SignalP"/>
    </source>
</evidence>
<keyword evidence="4" id="KW-1185">Reference proteome</keyword>
<dbReference type="AlphaFoldDB" id="A0A8J7EZC9"/>
<keyword evidence="2" id="KW-0732">Signal</keyword>
<dbReference type="InterPro" id="IPR010328">
    <property type="entry name" value="DUF928"/>
</dbReference>
<feature type="region of interest" description="Disordered" evidence="1">
    <location>
        <begin position="38"/>
        <end position="59"/>
    </location>
</feature>
<evidence type="ECO:0000313" key="3">
    <source>
        <dbReference type="EMBL" id="MBE9211470.1"/>
    </source>
</evidence>
<reference evidence="3" key="1">
    <citation type="submission" date="2020-10" db="EMBL/GenBank/DDBJ databases">
        <authorList>
            <person name="Castelo-Branco R."/>
            <person name="Eusebio N."/>
            <person name="Adriana R."/>
            <person name="Vieira A."/>
            <person name="Brugerolle De Fraissinette N."/>
            <person name="Rezende De Castro R."/>
            <person name="Schneider M.P."/>
            <person name="Vasconcelos V."/>
            <person name="Leao P.N."/>
        </authorList>
    </citation>
    <scope>NUCLEOTIDE SEQUENCE</scope>
    <source>
        <strain evidence="3">LEGE 06105</strain>
    </source>
</reference>
<dbReference type="Proteomes" id="UP000620559">
    <property type="component" value="Unassembled WGS sequence"/>
</dbReference>
<gene>
    <name evidence="3" type="ORF">IQ247_01845</name>
</gene>
<accession>A0A8J7EZC9</accession>
<evidence type="ECO:0000256" key="1">
    <source>
        <dbReference type="SAM" id="MobiDB-lite"/>
    </source>
</evidence>
<protein>
    <submittedName>
        <fullName evidence="3">DUF928 domain-containing protein</fullName>
    </submittedName>
</protein>